<name>A0A7J7JA42_BUGNE</name>
<reference evidence="2" key="1">
    <citation type="submission" date="2020-06" db="EMBL/GenBank/DDBJ databases">
        <title>Draft genome of Bugula neritina, a colonial animal packing powerful symbionts and potential medicines.</title>
        <authorList>
            <person name="Rayko M."/>
        </authorList>
    </citation>
    <scope>NUCLEOTIDE SEQUENCE [LARGE SCALE GENOMIC DNA]</scope>
    <source>
        <strain evidence="2">Kwan_BN1</strain>
    </source>
</reference>
<keyword evidence="1" id="KW-0472">Membrane</keyword>
<proteinExistence type="predicted"/>
<keyword evidence="3" id="KW-1185">Reference proteome</keyword>
<dbReference type="Proteomes" id="UP000593567">
    <property type="component" value="Unassembled WGS sequence"/>
</dbReference>
<keyword evidence="1" id="KW-1133">Transmembrane helix</keyword>
<comment type="caution">
    <text evidence="2">The sequence shown here is derived from an EMBL/GenBank/DDBJ whole genome shotgun (WGS) entry which is preliminary data.</text>
</comment>
<accession>A0A7J7JA42</accession>
<feature type="transmembrane region" description="Helical" evidence="1">
    <location>
        <begin position="50"/>
        <end position="71"/>
    </location>
</feature>
<dbReference type="EMBL" id="VXIV02002846">
    <property type="protein sequence ID" value="KAF6022481.1"/>
    <property type="molecule type" value="Genomic_DNA"/>
</dbReference>
<protein>
    <submittedName>
        <fullName evidence="2">Uncharacterized protein</fullName>
    </submittedName>
</protein>
<organism evidence="2 3">
    <name type="scientific">Bugula neritina</name>
    <name type="common">Brown bryozoan</name>
    <name type="synonym">Sertularia neritina</name>
    <dbReference type="NCBI Taxonomy" id="10212"/>
    <lineage>
        <taxon>Eukaryota</taxon>
        <taxon>Metazoa</taxon>
        <taxon>Spiralia</taxon>
        <taxon>Lophotrochozoa</taxon>
        <taxon>Bryozoa</taxon>
        <taxon>Gymnolaemata</taxon>
        <taxon>Cheilostomatida</taxon>
        <taxon>Flustrina</taxon>
        <taxon>Buguloidea</taxon>
        <taxon>Bugulidae</taxon>
        <taxon>Bugula</taxon>
    </lineage>
</organism>
<evidence type="ECO:0000313" key="3">
    <source>
        <dbReference type="Proteomes" id="UP000593567"/>
    </source>
</evidence>
<evidence type="ECO:0000256" key="1">
    <source>
        <dbReference type="SAM" id="Phobius"/>
    </source>
</evidence>
<keyword evidence="1" id="KW-0812">Transmembrane</keyword>
<sequence length="104" mass="11954">MLINNYYPLTSAGTVLQTRQTFHTTETQTISTSNTVRLIFMFITEPNLHLVSFSSIFLYCTGLVIIMHILVKLQHISIAFDKQFCIKTKVMVYINYSAENINTL</sequence>
<dbReference type="AlphaFoldDB" id="A0A7J7JA42"/>
<evidence type="ECO:0000313" key="2">
    <source>
        <dbReference type="EMBL" id="KAF6022481.1"/>
    </source>
</evidence>
<gene>
    <name evidence="2" type="ORF">EB796_019224</name>
</gene>